<evidence type="ECO:0000313" key="3">
    <source>
        <dbReference type="Proteomes" id="UP000663829"/>
    </source>
</evidence>
<evidence type="ECO:0000313" key="1">
    <source>
        <dbReference type="EMBL" id="CAF1210051.1"/>
    </source>
</evidence>
<accession>A0A814X1J5</accession>
<organism evidence="1 3">
    <name type="scientific">Didymodactylos carnosus</name>
    <dbReference type="NCBI Taxonomy" id="1234261"/>
    <lineage>
        <taxon>Eukaryota</taxon>
        <taxon>Metazoa</taxon>
        <taxon>Spiralia</taxon>
        <taxon>Gnathifera</taxon>
        <taxon>Rotifera</taxon>
        <taxon>Eurotatoria</taxon>
        <taxon>Bdelloidea</taxon>
        <taxon>Philodinida</taxon>
        <taxon>Philodinidae</taxon>
        <taxon>Didymodactylos</taxon>
    </lineage>
</organism>
<proteinExistence type="predicted"/>
<sequence length="104" mass="11709">MFISDHSHSLLQILAHGIMPLILHFDDTSVAVITSIEVEIARARRLYESIQSLKREHRITNVADADRLTFIIIASIALITELATGDDDTLEADFKNLFAQSIYK</sequence>
<evidence type="ECO:0000313" key="2">
    <source>
        <dbReference type="EMBL" id="CAF3974090.1"/>
    </source>
</evidence>
<dbReference type="EMBL" id="CAJOBC010008904">
    <property type="protein sequence ID" value="CAF3974090.1"/>
    <property type="molecule type" value="Genomic_DNA"/>
</dbReference>
<reference evidence="1" key="1">
    <citation type="submission" date="2021-02" db="EMBL/GenBank/DDBJ databases">
        <authorList>
            <person name="Nowell W R."/>
        </authorList>
    </citation>
    <scope>NUCLEOTIDE SEQUENCE</scope>
</reference>
<dbReference type="EMBL" id="CAJNOQ010008905">
    <property type="protein sequence ID" value="CAF1210051.1"/>
    <property type="molecule type" value="Genomic_DNA"/>
</dbReference>
<dbReference type="Proteomes" id="UP000663829">
    <property type="component" value="Unassembled WGS sequence"/>
</dbReference>
<keyword evidence="3" id="KW-1185">Reference proteome</keyword>
<gene>
    <name evidence="1" type="ORF">GPM918_LOCUS24166</name>
    <name evidence="2" type="ORF">SRO942_LOCUS24162</name>
</gene>
<dbReference type="Proteomes" id="UP000681722">
    <property type="component" value="Unassembled WGS sequence"/>
</dbReference>
<name>A0A814X1J5_9BILA</name>
<comment type="caution">
    <text evidence="1">The sequence shown here is derived from an EMBL/GenBank/DDBJ whole genome shotgun (WGS) entry which is preliminary data.</text>
</comment>
<dbReference type="AlphaFoldDB" id="A0A814X1J5"/>
<protein>
    <submittedName>
        <fullName evidence="1">Uncharacterized protein</fullName>
    </submittedName>
</protein>